<sequence>MSSSNSINNTSSTSERLMA</sequence>
<protein>
    <submittedName>
        <fullName evidence="1">Uncharacterized protein</fullName>
    </submittedName>
</protein>
<proteinExistence type="predicted"/>
<accession>A0A0A8ZY47</accession>
<dbReference type="AlphaFoldDB" id="A0A0A8ZY47"/>
<dbReference type="EMBL" id="GBRH01256225">
    <property type="protein sequence ID" value="JAD41670.1"/>
    <property type="molecule type" value="Transcribed_RNA"/>
</dbReference>
<evidence type="ECO:0000313" key="1">
    <source>
        <dbReference type="EMBL" id="JAD41670.1"/>
    </source>
</evidence>
<name>A0A0A8ZY47_ARUDO</name>
<organism evidence="1">
    <name type="scientific">Arundo donax</name>
    <name type="common">Giant reed</name>
    <name type="synonym">Donax arundinaceus</name>
    <dbReference type="NCBI Taxonomy" id="35708"/>
    <lineage>
        <taxon>Eukaryota</taxon>
        <taxon>Viridiplantae</taxon>
        <taxon>Streptophyta</taxon>
        <taxon>Embryophyta</taxon>
        <taxon>Tracheophyta</taxon>
        <taxon>Spermatophyta</taxon>
        <taxon>Magnoliopsida</taxon>
        <taxon>Liliopsida</taxon>
        <taxon>Poales</taxon>
        <taxon>Poaceae</taxon>
        <taxon>PACMAD clade</taxon>
        <taxon>Arundinoideae</taxon>
        <taxon>Arundineae</taxon>
        <taxon>Arundo</taxon>
    </lineage>
</organism>
<reference evidence="1" key="2">
    <citation type="journal article" date="2015" name="Data Brief">
        <title>Shoot transcriptome of the giant reed, Arundo donax.</title>
        <authorList>
            <person name="Barrero R.A."/>
            <person name="Guerrero F.D."/>
            <person name="Moolhuijzen P."/>
            <person name="Goolsby J.A."/>
            <person name="Tidwell J."/>
            <person name="Bellgard S.E."/>
            <person name="Bellgard M.I."/>
        </authorList>
    </citation>
    <scope>NUCLEOTIDE SEQUENCE</scope>
    <source>
        <tissue evidence="1">Shoot tissue taken approximately 20 cm above the soil surface</tissue>
    </source>
</reference>
<reference evidence="1" key="1">
    <citation type="submission" date="2014-09" db="EMBL/GenBank/DDBJ databases">
        <authorList>
            <person name="Magalhaes I.L.F."/>
            <person name="Oliveira U."/>
            <person name="Santos F.R."/>
            <person name="Vidigal T.H.D.A."/>
            <person name="Brescovit A.D."/>
            <person name="Santos A.J."/>
        </authorList>
    </citation>
    <scope>NUCLEOTIDE SEQUENCE</scope>
    <source>
        <tissue evidence="1">Shoot tissue taken approximately 20 cm above the soil surface</tissue>
    </source>
</reference>